<dbReference type="OrthoDB" id="10014897at2759"/>
<evidence type="ECO:0000256" key="2">
    <source>
        <dbReference type="ARBA" id="ARBA00022737"/>
    </source>
</evidence>
<feature type="region of interest" description="Disordered" evidence="6">
    <location>
        <begin position="389"/>
        <end position="430"/>
    </location>
</feature>
<feature type="domain" description="C2H2-type" evidence="7">
    <location>
        <begin position="229"/>
        <end position="258"/>
    </location>
</feature>
<dbReference type="PROSITE" id="PS00028">
    <property type="entry name" value="ZINC_FINGER_C2H2_1"/>
    <property type="match status" value="19"/>
</dbReference>
<dbReference type="PANTHER" id="PTHR24379">
    <property type="entry name" value="KRAB AND ZINC FINGER DOMAIN-CONTAINING"/>
    <property type="match status" value="1"/>
</dbReference>
<sequence length="1234" mass="139110">MSRRKQAKPRSLKREDDKEEWDVEKLEDKDELPVEAESAMSPASSSPISSLHNSEDSDSEALGTEAGSSWSSEGHSSPPSSCATPNSASDLPDSELTFTVGVTDATPYACQFCDKAFPRLSYLKKHEQTHSEHLPFVCEFCKRRFKHKRSKDRHLKLHTGDKRYKCAQCEAAFARSDHLKIHMKTHDNQKPFQCTICNRGYNTAAALTSHMQNHKKISDLETQSSGSSYRCLECAQIFSKPDDLTAHIMNEHRRGSSPPKKHKSPRPRLACIYCTKDSFHSMEALQIHVQAMHGSILNGSQPFIFSHAQLNNSNCSTTSSANSRNMTCHLCTMTFPTVQALHIHATSAHGLGQSCENDFQCSRCGITLPSYAWLVEHFNISHRSITSTLSSSAAEQSKPTDLSVNRKEQQEKLPSAKKFKSSSNSLTPPNITNASQGALYDHPGVLLCNQCNAALPDFESFRSHLKSHLEQSVFLKMPQLRHTQTSVCPYCGVHIVSSQEMIQHMEIHFKSLTEDFECQICFQAFKLSEELQKHLLETHTQHLYRCSLCKDMFESKVAIQVHYAMKHCNEKKKIRCSVCLSLGPFQSETEFSHHVKSIHCSSISTASSPSVSPPRVLRCVFCNATFATDVDFQFHLAIHTKQFQCNICNESFHVEYLLEKHVQTNHSSTKGSTVKCEEADEKPNDLTYEPNTTNDFPSNSMKVSTDNIGNGTVGNITSNNVNSTNESPLKRQDYMMNNNVFNGVCDICECGNFTSECDLQAHRKLLHNVKTSLNKIPNINSSSTIFKGTCDICELKNFSSEAELLSHRQMMHHLKPNSNSKLSLHCAYCKETCKSRTDLENHMKAHCQSAMSSNKYKCNICDEMCHSASVLAEHKLTHCKVVFGSVCTHCKAQIHNEESFIKHVMQHTNNAGNTMSKGQQQLVLPVACVICRQTLGSEMETRLHAKFHLQVELIPCSMCLQGCDKKELKDRICTTCQKLNKTSTKCSKCNIKFETHGAMELHMLMVHDQSDNCKKCNEKYESQKEYELHMETHFSNENNNSGTKCNLCMLVFPGSIQLQLHLIEHTFMGCSNYTCYICSSVFTTAVGLQSHILEHGLSARPYDCPKCMKKFFFRAELDNHSALHAQTFIPKTSQYDKSSRQTETPKNDGMKEHDVAKLAYNDTKKKLHSFESNNFDQDKTHNENSNYTNKSSSKEVHKCEGASIKLEVDSVENSNICSSQYETIKGAMVKREDE</sequence>
<feature type="compositionally biased region" description="Polar residues" evidence="6">
    <location>
        <begin position="421"/>
        <end position="430"/>
    </location>
</feature>
<feature type="domain" description="C2H2-type" evidence="7">
    <location>
        <begin position="544"/>
        <end position="572"/>
    </location>
</feature>
<dbReference type="PROSITE" id="PS50157">
    <property type="entry name" value="ZINC_FINGER_C2H2_2"/>
    <property type="match status" value="9"/>
</dbReference>
<dbReference type="GO" id="GO:0008270">
    <property type="term" value="F:zinc ion binding"/>
    <property type="evidence" value="ECO:0007669"/>
    <property type="project" value="UniProtKB-KW"/>
</dbReference>
<feature type="compositionally biased region" description="Low complexity" evidence="6">
    <location>
        <begin position="67"/>
        <end position="81"/>
    </location>
</feature>
<keyword evidence="2" id="KW-0677">Repeat</keyword>
<accession>A0A8I6SEH3</accession>
<dbReference type="EnsemblMetazoa" id="XM_024224808.1">
    <property type="protein sequence ID" value="XP_024080576.1"/>
    <property type="gene ID" value="LOC106663273"/>
</dbReference>
<organism evidence="8 9">
    <name type="scientific">Cimex lectularius</name>
    <name type="common">Bed bug</name>
    <name type="synonym">Acanthia lectularia</name>
    <dbReference type="NCBI Taxonomy" id="79782"/>
    <lineage>
        <taxon>Eukaryota</taxon>
        <taxon>Metazoa</taxon>
        <taxon>Ecdysozoa</taxon>
        <taxon>Arthropoda</taxon>
        <taxon>Hexapoda</taxon>
        <taxon>Insecta</taxon>
        <taxon>Pterygota</taxon>
        <taxon>Neoptera</taxon>
        <taxon>Paraneoptera</taxon>
        <taxon>Hemiptera</taxon>
        <taxon>Heteroptera</taxon>
        <taxon>Panheteroptera</taxon>
        <taxon>Cimicomorpha</taxon>
        <taxon>Cimicidae</taxon>
        <taxon>Cimex</taxon>
    </lineage>
</organism>
<feature type="domain" description="C2H2-type" evidence="7">
    <location>
        <begin position="108"/>
        <end position="135"/>
    </location>
</feature>
<reference evidence="8" key="1">
    <citation type="submission" date="2022-01" db="UniProtKB">
        <authorList>
            <consortium name="EnsemblMetazoa"/>
        </authorList>
    </citation>
    <scope>IDENTIFICATION</scope>
</reference>
<feature type="region of interest" description="Disordered" evidence="6">
    <location>
        <begin position="1172"/>
        <end position="1196"/>
    </location>
</feature>
<feature type="compositionally biased region" description="Low complexity" evidence="6">
    <location>
        <begin position="35"/>
        <end position="52"/>
    </location>
</feature>
<dbReference type="FunFam" id="3.30.160.60:FF:000736">
    <property type="entry name" value="Zinc finger protein 423"/>
    <property type="match status" value="1"/>
</dbReference>
<dbReference type="SMART" id="SM00355">
    <property type="entry name" value="ZnF_C2H2"/>
    <property type="match status" value="26"/>
</dbReference>
<evidence type="ECO:0000256" key="4">
    <source>
        <dbReference type="ARBA" id="ARBA00022833"/>
    </source>
</evidence>
<dbReference type="FunFam" id="3.30.160.60:FF:000110">
    <property type="entry name" value="Zinc finger protein-like"/>
    <property type="match status" value="1"/>
</dbReference>
<feature type="domain" description="C2H2-type" evidence="7">
    <location>
        <begin position="192"/>
        <end position="214"/>
    </location>
</feature>
<feature type="compositionally biased region" description="Polar residues" evidence="6">
    <location>
        <begin position="393"/>
        <end position="403"/>
    </location>
</feature>
<dbReference type="Gene3D" id="3.30.160.60">
    <property type="entry name" value="Classic Zinc Finger"/>
    <property type="match status" value="9"/>
</dbReference>
<evidence type="ECO:0000256" key="6">
    <source>
        <dbReference type="SAM" id="MobiDB-lite"/>
    </source>
</evidence>
<feature type="compositionally biased region" description="Basic and acidic residues" evidence="6">
    <location>
        <begin position="675"/>
        <end position="684"/>
    </location>
</feature>
<name>A0A8I6SEH3_CIMLE</name>
<keyword evidence="4" id="KW-0862">Zinc</keyword>
<dbReference type="Pfam" id="PF00096">
    <property type="entry name" value="zf-C2H2"/>
    <property type="match status" value="4"/>
</dbReference>
<evidence type="ECO:0000256" key="5">
    <source>
        <dbReference type="PROSITE-ProRule" id="PRU00042"/>
    </source>
</evidence>
<feature type="region of interest" description="Disordered" evidence="6">
    <location>
        <begin position="669"/>
        <end position="700"/>
    </location>
</feature>
<dbReference type="Proteomes" id="UP000494040">
    <property type="component" value="Unassembled WGS sequence"/>
</dbReference>
<feature type="region of interest" description="Disordered" evidence="6">
    <location>
        <begin position="1"/>
        <end position="89"/>
    </location>
</feature>
<feature type="domain" description="C2H2-type" evidence="7">
    <location>
        <begin position="164"/>
        <end position="191"/>
    </location>
</feature>
<feature type="domain" description="C2H2-type" evidence="7">
    <location>
        <begin position="643"/>
        <end position="671"/>
    </location>
</feature>
<dbReference type="SUPFAM" id="SSF57667">
    <property type="entry name" value="beta-beta-alpha zinc fingers"/>
    <property type="match status" value="5"/>
</dbReference>
<dbReference type="InterPro" id="IPR013087">
    <property type="entry name" value="Znf_C2H2_type"/>
</dbReference>
<dbReference type="OMA" id="CDRTFPR"/>
<dbReference type="PANTHER" id="PTHR24379:SF121">
    <property type="entry name" value="C2H2-TYPE DOMAIN-CONTAINING PROTEIN"/>
    <property type="match status" value="1"/>
</dbReference>
<evidence type="ECO:0000313" key="8">
    <source>
        <dbReference type="EnsemblMetazoa" id="XP_024080576.1"/>
    </source>
</evidence>
<proteinExistence type="predicted"/>
<evidence type="ECO:0000256" key="1">
    <source>
        <dbReference type="ARBA" id="ARBA00022723"/>
    </source>
</evidence>
<evidence type="ECO:0000259" key="7">
    <source>
        <dbReference type="PROSITE" id="PS50157"/>
    </source>
</evidence>
<feature type="domain" description="C2H2-type" evidence="7">
    <location>
        <begin position="516"/>
        <end position="540"/>
    </location>
</feature>
<dbReference type="InterPro" id="IPR036236">
    <property type="entry name" value="Znf_C2H2_sf"/>
</dbReference>
<feature type="domain" description="C2H2-type" evidence="7">
    <location>
        <begin position="136"/>
        <end position="163"/>
    </location>
</feature>
<keyword evidence="3 5" id="KW-0863">Zinc-finger</keyword>
<keyword evidence="9" id="KW-1185">Reference proteome</keyword>
<evidence type="ECO:0000313" key="9">
    <source>
        <dbReference type="Proteomes" id="UP000494040"/>
    </source>
</evidence>
<dbReference type="AlphaFoldDB" id="A0A8I6SEH3"/>
<dbReference type="FunFam" id="3.30.160.60:FF:000446">
    <property type="entry name" value="Zinc finger protein"/>
    <property type="match status" value="1"/>
</dbReference>
<protein>
    <recommendedName>
        <fullName evidence="7">C2H2-type domain-containing protein</fullName>
    </recommendedName>
</protein>
<feature type="domain" description="C2H2-type" evidence="7">
    <location>
        <begin position="1102"/>
        <end position="1125"/>
    </location>
</feature>
<feature type="compositionally biased region" description="Polar residues" evidence="6">
    <location>
        <begin position="689"/>
        <end position="700"/>
    </location>
</feature>
<feature type="compositionally biased region" description="Basic residues" evidence="6">
    <location>
        <begin position="1"/>
        <end position="11"/>
    </location>
</feature>
<dbReference type="GeneID" id="106663273"/>
<dbReference type="RefSeq" id="XP_024080576.1">
    <property type="nucleotide sequence ID" value="XM_024224808.1"/>
</dbReference>
<keyword evidence="1" id="KW-0479">Metal-binding</keyword>
<evidence type="ECO:0000256" key="3">
    <source>
        <dbReference type="ARBA" id="ARBA00022771"/>
    </source>
</evidence>
<dbReference type="GO" id="GO:0005634">
    <property type="term" value="C:nucleus"/>
    <property type="evidence" value="ECO:0007669"/>
    <property type="project" value="UniProtKB-ARBA"/>
</dbReference>
<feature type="compositionally biased region" description="Basic and acidic residues" evidence="6">
    <location>
        <begin position="23"/>
        <end position="32"/>
    </location>
</feature>